<keyword evidence="2" id="KW-1185">Reference proteome</keyword>
<accession>A0A0B2BTF4</accession>
<dbReference type="RefSeq" id="WP_039342005.1">
    <property type="nucleotide sequence ID" value="NZ_PGEZ01000003.1"/>
</dbReference>
<name>A0A0B2BTF4_9ACTN</name>
<sequence length="87" mass="10036">MKTYRNHRCSRKHRTTKTFMQCAYPRAEWVVGEGKYAVLAWCSVLTVTLWSNREAAFAALAEIDNLACGGRCTRRHDIVRIELEETS</sequence>
<reference evidence="1 2" key="1">
    <citation type="submission" date="2017-11" db="EMBL/GenBank/DDBJ databases">
        <title>Genomic Encyclopedia of Archaeal and Bacterial Type Strains, Phase II (KMG-II): From Individual Species to Whole Genera.</title>
        <authorList>
            <person name="Goeker M."/>
        </authorList>
    </citation>
    <scope>NUCLEOTIDE SEQUENCE [LARGE SCALE GENOMIC DNA]</scope>
    <source>
        <strain evidence="1 2">DSM 27763</strain>
    </source>
</reference>
<proteinExistence type="predicted"/>
<comment type="caution">
    <text evidence="1">The sequence shown here is derived from an EMBL/GenBank/DDBJ whole genome shotgun (WGS) entry which is preliminary data.</text>
</comment>
<evidence type="ECO:0000313" key="1">
    <source>
        <dbReference type="EMBL" id="PJJ48307.1"/>
    </source>
</evidence>
<dbReference type="OrthoDB" id="5122425at2"/>
<organism evidence="1 2">
    <name type="scientific">Mumia flava</name>
    <dbReference type="NCBI Taxonomy" id="1348852"/>
    <lineage>
        <taxon>Bacteria</taxon>
        <taxon>Bacillati</taxon>
        <taxon>Actinomycetota</taxon>
        <taxon>Actinomycetes</taxon>
        <taxon>Propionibacteriales</taxon>
        <taxon>Nocardioidaceae</taxon>
        <taxon>Mumia</taxon>
    </lineage>
</organism>
<dbReference type="Proteomes" id="UP000230842">
    <property type="component" value="Unassembled WGS sequence"/>
</dbReference>
<evidence type="ECO:0000313" key="2">
    <source>
        <dbReference type="Proteomes" id="UP000230842"/>
    </source>
</evidence>
<protein>
    <submittedName>
        <fullName evidence="1">Uncharacterized protein</fullName>
    </submittedName>
</protein>
<gene>
    <name evidence="1" type="ORF">CLV56_4012</name>
</gene>
<dbReference type="EMBL" id="PGEZ01000003">
    <property type="protein sequence ID" value="PJJ48307.1"/>
    <property type="molecule type" value="Genomic_DNA"/>
</dbReference>
<dbReference type="AlphaFoldDB" id="A0A0B2BTF4"/>